<dbReference type="AlphaFoldDB" id="A0A023AZN7"/>
<comment type="catalytic activity">
    <reaction evidence="10">
        <text>O-phospho-L-seryl-[protein] + H2O = L-seryl-[protein] + phosphate</text>
        <dbReference type="Rhea" id="RHEA:20629"/>
        <dbReference type="Rhea" id="RHEA-COMP:9863"/>
        <dbReference type="Rhea" id="RHEA-COMP:11604"/>
        <dbReference type="ChEBI" id="CHEBI:15377"/>
        <dbReference type="ChEBI" id="CHEBI:29999"/>
        <dbReference type="ChEBI" id="CHEBI:43474"/>
        <dbReference type="ChEBI" id="CHEBI:83421"/>
        <dbReference type="EC" id="3.1.3.16"/>
    </reaction>
</comment>
<reference evidence="14" key="1">
    <citation type="submission" date="2013-12" db="EMBL/GenBank/DDBJ databases">
        <authorList>
            <person name="Omoto C.K."/>
            <person name="Sibley D."/>
            <person name="Venepally P."/>
            <person name="Hadjithomas M."/>
            <person name="Karamycheva S."/>
            <person name="Brunk B."/>
            <person name="Roos D."/>
            <person name="Caler E."/>
            <person name="Lorenzi H."/>
        </authorList>
    </citation>
    <scope>NUCLEOTIDE SEQUENCE</scope>
</reference>
<dbReference type="InterPro" id="IPR015655">
    <property type="entry name" value="PP2C"/>
</dbReference>
<dbReference type="GeneID" id="22915186"/>
<proteinExistence type="inferred from homology"/>
<dbReference type="PROSITE" id="PS51746">
    <property type="entry name" value="PPM_2"/>
    <property type="match status" value="1"/>
</dbReference>
<dbReference type="EC" id="3.1.3.16" evidence="4"/>
<dbReference type="EMBL" id="AFNH02001103">
    <property type="protein sequence ID" value="EZG44348.1"/>
    <property type="molecule type" value="Genomic_DNA"/>
</dbReference>
<dbReference type="InterPro" id="IPR036457">
    <property type="entry name" value="PPM-type-like_dom_sf"/>
</dbReference>
<dbReference type="GO" id="GO:0046872">
    <property type="term" value="F:metal ion binding"/>
    <property type="evidence" value="ECO:0007669"/>
    <property type="project" value="UniProtKB-KW"/>
</dbReference>
<dbReference type="GO" id="GO:0016020">
    <property type="term" value="C:membrane"/>
    <property type="evidence" value="ECO:0007669"/>
    <property type="project" value="UniProtKB-SubCell"/>
</dbReference>
<dbReference type="InterPro" id="IPR001932">
    <property type="entry name" value="PPM-type_phosphatase-like_dom"/>
</dbReference>
<dbReference type="PROSITE" id="PS01032">
    <property type="entry name" value="PPM_1"/>
    <property type="match status" value="1"/>
</dbReference>
<feature type="domain" description="PPM-type phosphatase" evidence="13">
    <location>
        <begin position="4"/>
        <end position="322"/>
    </location>
</feature>
<organism evidence="14 15">
    <name type="scientific">Gregarina niphandrodes</name>
    <name type="common">Septate eugregarine</name>
    <dbReference type="NCBI Taxonomy" id="110365"/>
    <lineage>
        <taxon>Eukaryota</taxon>
        <taxon>Sar</taxon>
        <taxon>Alveolata</taxon>
        <taxon>Apicomplexa</taxon>
        <taxon>Conoidasida</taxon>
        <taxon>Gregarinasina</taxon>
        <taxon>Eugregarinorida</taxon>
        <taxon>Gregarinidae</taxon>
        <taxon>Gregarina</taxon>
    </lineage>
</organism>
<dbReference type="SUPFAM" id="SSF81606">
    <property type="entry name" value="PP2C-like"/>
    <property type="match status" value="1"/>
</dbReference>
<dbReference type="PANTHER" id="PTHR13832:SF803">
    <property type="entry name" value="PROTEIN PHOSPHATASE 1G"/>
    <property type="match status" value="1"/>
</dbReference>
<comment type="catalytic activity">
    <reaction evidence="11">
        <text>O-phospho-L-threonyl-[protein] + H2O = L-threonyl-[protein] + phosphate</text>
        <dbReference type="Rhea" id="RHEA:47004"/>
        <dbReference type="Rhea" id="RHEA-COMP:11060"/>
        <dbReference type="Rhea" id="RHEA-COMP:11605"/>
        <dbReference type="ChEBI" id="CHEBI:15377"/>
        <dbReference type="ChEBI" id="CHEBI:30013"/>
        <dbReference type="ChEBI" id="CHEBI:43474"/>
        <dbReference type="ChEBI" id="CHEBI:61977"/>
        <dbReference type="EC" id="3.1.3.16"/>
    </reaction>
</comment>
<keyword evidence="7" id="KW-0460">Magnesium</keyword>
<keyword evidence="9" id="KW-0464">Manganese</keyword>
<evidence type="ECO:0000256" key="10">
    <source>
        <dbReference type="ARBA" id="ARBA00047761"/>
    </source>
</evidence>
<dbReference type="SMART" id="SM00332">
    <property type="entry name" value="PP2Cc"/>
    <property type="match status" value="1"/>
</dbReference>
<dbReference type="InterPro" id="IPR000222">
    <property type="entry name" value="PP2C_BS"/>
</dbReference>
<dbReference type="Pfam" id="PF00481">
    <property type="entry name" value="PP2C"/>
    <property type="match status" value="1"/>
</dbReference>
<evidence type="ECO:0000256" key="4">
    <source>
        <dbReference type="ARBA" id="ARBA00013081"/>
    </source>
</evidence>
<evidence type="ECO:0000313" key="15">
    <source>
        <dbReference type="Proteomes" id="UP000019763"/>
    </source>
</evidence>
<evidence type="ECO:0000256" key="11">
    <source>
        <dbReference type="ARBA" id="ARBA00048336"/>
    </source>
</evidence>
<dbReference type="CDD" id="cd00143">
    <property type="entry name" value="PP2Cc"/>
    <property type="match status" value="1"/>
</dbReference>
<protein>
    <recommendedName>
        <fullName evidence="4">protein-serine/threonine phosphatase</fullName>
        <ecNumber evidence="4">3.1.3.16</ecNumber>
    </recommendedName>
</protein>
<dbReference type="OMA" id="QDNRVNG"/>
<accession>A0A023AZN7</accession>
<comment type="similarity">
    <text evidence="3 12">Belongs to the PP2C family.</text>
</comment>
<dbReference type="VEuPathDB" id="CryptoDB:GNI_148320"/>
<dbReference type="Proteomes" id="UP000019763">
    <property type="component" value="Unassembled WGS sequence"/>
</dbReference>
<dbReference type="Gene3D" id="3.60.40.10">
    <property type="entry name" value="PPM-type phosphatase domain"/>
    <property type="match status" value="1"/>
</dbReference>
<comment type="cofactor">
    <cofactor evidence="1">
        <name>Mn(2+)</name>
        <dbReference type="ChEBI" id="CHEBI:29035"/>
    </cofactor>
</comment>
<gene>
    <name evidence="14" type="ORF">GNI_148320</name>
</gene>
<evidence type="ECO:0000256" key="3">
    <source>
        <dbReference type="ARBA" id="ARBA00006702"/>
    </source>
</evidence>
<keyword evidence="15" id="KW-1185">Reference proteome</keyword>
<dbReference type="GO" id="GO:0004722">
    <property type="term" value="F:protein serine/threonine phosphatase activity"/>
    <property type="evidence" value="ECO:0007669"/>
    <property type="project" value="UniProtKB-EC"/>
</dbReference>
<dbReference type="RefSeq" id="XP_011132695.1">
    <property type="nucleotide sequence ID" value="XM_011134393.1"/>
</dbReference>
<evidence type="ECO:0000256" key="6">
    <source>
        <dbReference type="ARBA" id="ARBA00022801"/>
    </source>
</evidence>
<evidence type="ECO:0000256" key="12">
    <source>
        <dbReference type="RuleBase" id="RU003465"/>
    </source>
</evidence>
<evidence type="ECO:0000256" key="2">
    <source>
        <dbReference type="ARBA" id="ARBA00004170"/>
    </source>
</evidence>
<evidence type="ECO:0000313" key="14">
    <source>
        <dbReference type="EMBL" id="EZG44348.1"/>
    </source>
</evidence>
<evidence type="ECO:0000256" key="7">
    <source>
        <dbReference type="ARBA" id="ARBA00022842"/>
    </source>
</evidence>
<dbReference type="PANTHER" id="PTHR13832">
    <property type="entry name" value="PROTEIN PHOSPHATASE 2C"/>
    <property type="match status" value="1"/>
</dbReference>
<dbReference type="eggNOG" id="KOG0698">
    <property type="taxonomic scope" value="Eukaryota"/>
</dbReference>
<evidence type="ECO:0000256" key="8">
    <source>
        <dbReference type="ARBA" id="ARBA00022912"/>
    </source>
</evidence>
<evidence type="ECO:0000256" key="5">
    <source>
        <dbReference type="ARBA" id="ARBA00022723"/>
    </source>
</evidence>
<sequence>GTTSFGLTSMQGWRQTMEDSHLALPHVKELEELLNGREVSLYGVFDGHGGPAVSEWIARHMVPVLARELKATQTAPPAGLPSHFEKDIILLSESLCKTFIELDEEMQTEGGSEEEAVPELHAQVSTDAWNGGASSRPAVPDTCGAAVVLTAIVGGEMPFLITANAGDSRCVLCRDGIAVAQSHDHKPHLYNELNRIVRAGGYIEHGRVDGNLNLSRTLGDLFYKRNKTLRPEQQKITAYPDVMITGITPQDQFIIIACDGIWDCLTNQQACEFVLSRLGDNPTPQHLSAICEEMCDTCLAGHPMDSEGGIGCDNMTCIIVLLNDEFRARGIKGSNSAYYKKPE</sequence>
<dbReference type="OrthoDB" id="10264738at2759"/>
<comment type="subcellular location">
    <subcellularLocation>
        <location evidence="2">Membrane</location>
        <topology evidence="2">Peripheral membrane protein</topology>
    </subcellularLocation>
</comment>
<evidence type="ECO:0000256" key="9">
    <source>
        <dbReference type="ARBA" id="ARBA00023211"/>
    </source>
</evidence>
<feature type="non-terminal residue" evidence="14">
    <location>
        <position position="1"/>
    </location>
</feature>
<evidence type="ECO:0000259" key="13">
    <source>
        <dbReference type="PROSITE" id="PS51746"/>
    </source>
</evidence>
<keyword evidence="6 12" id="KW-0378">Hydrolase</keyword>
<name>A0A023AZN7_GRENI</name>
<keyword evidence="5" id="KW-0479">Metal-binding</keyword>
<comment type="caution">
    <text evidence="14">The sequence shown here is derived from an EMBL/GenBank/DDBJ whole genome shotgun (WGS) entry which is preliminary data.</text>
</comment>
<keyword evidence="8 12" id="KW-0904">Protein phosphatase</keyword>
<evidence type="ECO:0000256" key="1">
    <source>
        <dbReference type="ARBA" id="ARBA00001936"/>
    </source>
</evidence>